<proteinExistence type="inferred from homology"/>
<evidence type="ECO:0000256" key="3">
    <source>
        <dbReference type="ARBA" id="ARBA00022729"/>
    </source>
</evidence>
<feature type="chain" id="PRO_5045302169" evidence="4">
    <location>
        <begin position="33"/>
        <end position="310"/>
    </location>
</feature>
<dbReference type="EMBL" id="JAQQFM010000011">
    <property type="protein sequence ID" value="MFL9927015.1"/>
    <property type="molecule type" value="Genomic_DNA"/>
</dbReference>
<dbReference type="PANTHER" id="PTHR30085:SF2">
    <property type="entry name" value="GLUTAMATE_ASPARTATE IMPORT SOLUTE-BINDING PROTEIN"/>
    <property type="match status" value="1"/>
</dbReference>
<dbReference type="InterPro" id="IPR001638">
    <property type="entry name" value="Solute-binding_3/MltF_N"/>
</dbReference>
<dbReference type="SUPFAM" id="SSF53850">
    <property type="entry name" value="Periplasmic binding protein-like II"/>
    <property type="match status" value="1"/>
</dbReference>
<comment type="similarity">
    <text evidence="1">Belongs to the bacterial solute-binding protein 3 family.</text>
</comment>
<feature type="domain" description="Solute-binding protein family 3/N-terminal" evidence="5">
    <location>
        <begin position="50"/>
        <end position="281"/>
    </location>
</feature>
<keyword evidence="8" id="KW-1185">Reference proteome</keyword>
<dbReference type="Proteomes" id="UP001629246">
    <property type="component" value="Unassembled WGS sequence"/>
</dbReference>
<evidence type="ECO:0000256" key="1">
    <source>
        <dbReference type="ARBA" id="ARBA00010333"/>
    </source>
</evidence>
<evidence type="ECO:0000313" key="8">
    <source>
        <dbReference type="Proteomes" id="UP001629246"/>
    </source>
</evidence>
<dbReference type="InterPro" id="IPR051455">
    <property type="entry name" value="Bact_solute-bind_prot3"/>
</dbReference>
<feature type="domain" description="Ionotropic glutamate receptor C-terminal" evidence="6">
    <location>
        <begin position="50"/>
        <end position="280"/>
    </location>
</feature>
<evidence type="ECO:0000313" key="7">
    <source>
        <dbReference type="EMBL" id="MFL9927015.1"/>
    </source>
</evidence>
<protein>
    <submittedName>
        <fullName evidence="7">Amino acid ABC transporter substrate-binding protein</fullName>
    </submittedName>
</protein>
<evidence type="ECO:0000259" key="6">
    <source>
        <dbReference type="SMART" id="SM00079"/>
    </source>
</evidence>
<dbReference type="Gene3D" id="3.40.190.10">
    <property type="entry name" value="Periplasmic binding protein-like II"/>
    <property type="match status" value="2"/>
</dbReference>
<keyword evidence="3 4" id="KW-0732">Signal</keyword>
<name>A0ABW9AG04_9BURK</name>
<sequence length="310" mass="34738">MNAAWVHVFQRSGKFLASALSAIFCITPGAQADSDTLGKIRKNQTLVIAFVGVVSNGRSPFARIAEDGKVEGYAIDICTRIAEGIKRDLKLPALKIEFLPVNAQSRFDAVIENKADLECSVTTNNAERREKVAFTVPHFFTSVRMLVRKNSGIRDWPDLRDRKAATTRGTAIVKIINARNDARALNVRIDESGSDAEAAWALEKGRVDAFVMDEVLLISSLGFMEHPEDFEIVGAPLSVEPYCIMMRKDDPAFRQLVGREMAKMAHDGEIRRLYQKWFMRPIGSRQVSMDVPMNYLLRDSLLYPSDKVLN</sequence>
<dbReference type="RefSeq" id="WP_408160238.1">
    <property type="nucleotide sequence ID" value="NZ_JAQQFM010000011.1"/>
</dbReference>
<feature type="signal peptide" evidence="4">
    <location>
        <begin position="1"/>
        <end position="32"/>
    </location>
</feature>
<accession>A0ABW9AG04</accession>
<keyword evidence="2" id="KW-0813">Transport</keyword>
<organism evidence="7 8">
    <name type="scientific">Herbaspirillum lusitanum</name>
    <dbReference type="NCBI Taxonomy" id="213312"/>
    <lineage>
        <taxon>Bacteria</taxon>
        <taxon>Pseudomonadati</taxon>
        <taxon>Pseudomonadota</taxon>
        <taxon>Betaproteobacteria</taxon>
        <taxon>Burkholderiales</taxon>
        <taxon>Oxalobacteraceae</taxon>
        <taxon>Herbaspirillum</taxon>
    </lineage>
</organism>
<gene>
    <name evidence="7" type="ORF">PQR62_22275</name>
</gene>
<evidence type="ECO:0000259" key="5">
    <source>
        <dbReference type="SMART" id="SM00062"/>
    </source>
</evidence>
<dbReference type="InterPro" id="IPR001320">
    <property type="entry name" value="Iontro_rcpt_C"/>
</dbReference>
<comment type="caution">
    <text evidence="7">The sequence shown here is derived from an EMBL/GenBank/DDBJ whole genome shotgun (WGS) entry which is preliminary data.</text>
</comment>
<dbReference type="SMART" id="SM00062">
    <property type="entry name" value="PBPb"/>
    <property type="match status" value="1"/>
</dbReference>
<reference evidence="7 8" key="1">
    <citation type="journal article" date="2024" name="Chem. Sci.">
        <title>Discovery of megapolipeptins by genome mining of a Burkholderiales bacteria collection.</title>
        <authorList>
            <person name="Paulo B.S."/>
            <person name="Recchia M.J.J."/>
            <person name="Lee S."/>
            <person name="Fergusson C.H."/>
            <person name="Romanowski S.B."/>
            <person name="Hernandez A."/>
            <person name="Krull N."/>
            <person name="Liu D.Y."/>
            <person name="Cavanagh H."/>
            <person name="Bos A."/>
            <person name="Gray C.A."/>
            <person name="Murphy B.T."/>
            <person name="Linington R.G."/>
            <person name="Eustaquio A.S."/>
        </authorList>
    </citation>
    <scope>NUCLEOTIDE SEQUENCE [LARGE SCALE GENOMIC DNA]</scope>
    <source>
        <strain evidence="7 8">RL21-008-BIB-A</strain>
    </source>
</reference>
<dbReference type="SMART" id="SM00079">
    <property type="entry name" value="PBPe"/>
    <property type="match status" value="1"/>
</dbReference>
<dbReference type="CDD" id="cd13688">
    <property type="entry name" value="PBP2_GltI_DEBP"/>
    <property type="match status" value="1"/>
</dbReference>
<evidence type="ECO:0000256" key="2">
    <source>
        <dbReference type="ARBA" id="ARBA00022448"/>
    </source>
</evidence>
<evidence type="ECO:0000256" key="4">
    <source>
        <dbReference type="SAM" id="SignalP"/>
    </source>
</evidence>
<dbReference type="PANTHER" id="PTHR30085">
    <property type="entry name" value="AMINO ACID ABC TRANSPORTER PERMEASE"/>
    <property type="match status" value="1"/>
</dbReference>
<dbReference type="Pfam" id="PF00497">
    <property type="entry name" value="SBP_bac_3"/>
    <property type="match status" value="1"/>
</dbReference>